<feature type="compositionally biased region" description="Basic and acidic residues" evidence="1">
    <location>
        <begin position="8"/>
        <end position="18"/>
    </location>
</feature>
<evidence type="ECO:0000256" key="1">
    <source>
        <dbReference type="SAM" id="MobiDB-lite"/>
    </source>
</evidence>
<feature type="compositionally biased region" description="Basic and acidic residues" evidence="1">
    <location>
        <begin position="52"/>
        <end position="93"/>
    </location>
</feature>
<feature type="region of interest" description="Disordered" evidence="1">
    <location>
        <begin position="628"/>
        <end position="712"/>
    </location>
</feature>
<protein>
    <submittedName>
        <fullName evidence="2">Uncharacterized protein</fullName>
    </submittedName>
</protein>
<organism evidence="2 3">
    <name type="scientific">Plutella xylostella</name>
    <name type="common">Diamondback moth</name>
    <name type="synonym">Plutella maculipennis</name>
    <dbReference type="NCBI Taxonomy" id="51655"/>
    <lineage>
        <taxon>Eukaryota</taxon>
        <taxon>Metazoa</taxon>
        <taxon>Ecdysozoa</taxon>
        <taxon>Arthropoda</taxon>
        <taxon>Hexapoda</taxon>
        <taxon>Insecta</taxon>
        <taxon>Pterygota</taxon>
        <taxon>Neoptera</taxon>
        <taxon>Endopterygota</taxon>
        <taxon>Lepidoptera</taxon>
        <taxon>Glossata</taxon>
        <taxon>Ditrysia</taxon>
        <taxon>Yponomeutoidea</taxon>
        <taxon>Plutellidae</taxon>
        <taxon>Plutella</taxon>
    </lineage>
</organism>
<keyword evidence="3" id="KW-1185">Reference proteome</keyword>
<feature type="compositionally biased region" description="Low complexity" evidence="1">
    <location>
        <begin position="670"/>
        <end position="680"/>
    </location>
</feature>
<dbReference type="EMBL" id="JAHIBW010000012">
    <property type="protein sequence ID" value="KAG7306309.1"/>
    <property type="molecule type" value="Genomic_DNA"/>
</dbReference>
<evidence type="ECO:0000313" key="2">
    <source>
        <dbReference type="EMBL" id="KAG7306309.1"/>
    </source>
</evidence>
<proteinExistence type="predicted"/>
<feature type="compositionally biased region" description="Low complexity" evidence="1">
    <location>
        <begin position="217"/>
        <end position="232"/>
    </location>
</feature>
<dbReference type="Proteomes" id="UP000823941">
    <property type="component" value="Chromosome 12"/>
</dbReference>
<accession>A0ABQ7QM99</accession>
<feature type="compositionally biased region" description="Pro residues" evidence="1">
    <location>
        <begin position="636"/>
        <end position="647"/>
    </location>
</feature>
<reference evidence="2 3" key="1">
    <citation type="submission" date="2021-06" db="EMBL/GenBank/DDBJ databases">
        <title>A haploid diamondback moth (Plutella xylostella L.) genome assembly resolves 31 chromosomes and identifies a diamide resistance mutation.</title>
        <authorList>
            <person name="Ward C.M."/>
            <person name="Perry K.D."/>
            <person name="Baker G."/>
            <person name="Powis K."/>
            <person name="Heckel D.G."/>
            <person name="Baxter S.W."/>
        </authorList>
    </citation>
    <scope>NUCLEOTIDE SEQUENCE [LARGE SCALE GENOMIC DNA]</scope>
    <source>
        <strain evidence="2 3">LV</strain>
        <tissue evidence="2">Single pupa</tissue>
    </source>
</reference>
<feature type="compositionally biased region" description="Basic and acidic residues" evidence="1">
    <location>
        <begin position="140"/>
        <end position="167"/>
    </location>
</feature>
<comment type="caution">
    <text evidence="2">The sequence shown here is derived from an EMBL/GenBank/DDBJ whole genome shotgun (WGS) entry which is preliminary data.</text>
</comment>
<feature type="compositionally biased region" description="Basic and acidic residues" evidence="1">
    <location>
        <begin position="177"/>
        <end position="197"/>
    </location>
</feature>
<feature type="compositionally biased region" description="Basic residues" evidence="1">
    <location>
        <begin position="122"/>
        <end position="133"/>
    </location>
</feature>
<name>A0ABQ7QM99_PLUXY</name>
<gene>
    <name evidence="2" type="ORF">JYU34_008914</name>
</gene>
<feature type="compositionally biased region" description="Polar residues" evidence="1">
    <location>
        <begin position="204"/>
        <end position="213"/>
    </location>
</feature>
<feature type="region of interest" description="Disordered" evidence="1">
    <location>
        <begin position="389"/>
        <end position="425"/>
    </location>
</feature>
<feature type="compositionally biased region" description="Basic and acidic residues" evidence="1">
    <location>
        <begin position="255"/>
        <end position="273"/>
    </location>
</feature>
<feature type="compositionally biased region" description="Basic and acidic residues" evidence="1">
    <location>
        <begin position="101"/>
        <end position="112"/>
    </location>
</feature>
<evidence type="ECO:0000313" key="3">
    <source>
        <dbReference type="Proteomes" id="UP000823941"/>
    </source>
</evidence>
<feature type="region of interest" description="Disordered" evidence="1">
    <location>
        <begin position="339"/>
        <end position="358"/>
    </location>
</feature>
<sequence>MGAKQSKRSVDISGKEAEGAGEVAAAGAGGEGRLESIADADTLKPQLNGDAQHIEPPEEITDKEKQLDSGTPENEKDATTEKEIKNQENEKEATPVTNGDSEPKPENEKENGEATPEQEGKKPKKEKVKKKWSLRSISFSRKDKPKQEKKQKDDEPKTNGDAEKLPEEAAESVAVESVEKTETEIKTETEAKDDKTPETPVTEPITNGSSTPESPKVESVATEAAAAASPAVDRPEATPVAEPEQLPLNGLSLQEPKKEVAEVPETVESKPEEPVAEPEPVPAPEIPVKSEVCVETVPLVESTPPPLPANPPPSSVASFAATTMAPELTDAALANTATEDSAPAIPITETSPVVTAEPQISAPKDTVEPTLPPPPQTCNIDELPAEVTTDEPISKPTEEVIESPVVVPDVEIPQPEVKEPEAIDDVPAAEMPAVPTEEIPAVPSDEVIAVPSEEIAVVPAEEISAVPSEEISTVPSVDIPVVPESDEKIDEPIPEPISEDKVPIVPISQGPMGDVAIEPIVSDEKTETIVNNDAEIISSTVVNSNHISSTIEANGLNGSNGTDDEKLNYNETEQENLKNKTKDAIEIVHDIECNGNGEEPSLKQMTKELKVPVSEIIEEAVKIAEEKASLDGSLPASPPSELAPPPADDLSQNVDSAQDDESFPLPPESPAASPQPQDALPVHDKIADLIPEVPDLPTETLQETASDVAVVN</sequence>
<feature type="region of interest" description="Disordered" evidence="1">
    <location>
        <begin position="1"/>
        <end position="287"/>
    </location>
</feature>
<feature type="region of interest" description="Disordered" evidence="1">
    <location>
        <begin position="477"/>
        <end position="510"/>
    </location>
</feature>